<proteinExistence type="predicted"/>
<dbReference type="PANTHER" id="PTHR23121:SF9">
    <property type="entry name" value="SODIUM-DEPENDENT GLUCOSE TRANSPORTER 1"/>
    <property type="match status" value="1"/>
</dbReference>
<keyword evidence="1 4" id="KW-0812">Transmembrane</keyword>
<keyword evidence="5" id="KW-1185">Reference proteome</keyword>
<evidence type="ECO:0000256" key="1">
    <source>
        <dbReference type="ARBA" id="ARBA00022692"/>
    </source>
</evidence>
<keyword evidence="3 4" id="KW-0472">Membrane</keyword>
<reference evidence="6" key="1">
    <citation type="submission" date="2016-11" db="UniProtKB">
        <authorList>
            <consortium name="WormBaseParasite"/>
        </authorList>
    </citation>
    <scope>IDENTIFICATION</scope>
</reference>
<dbReference type="AlphaFoldDB" id="A0A1I8G2P2"/>
<evidence type="ECO:0000313" key="6">
    <source>
        <dbReference type="WBParaSite" id="maker-uti_cns_0000569-snap-gene-0.17-mRNA-1"/>
    </source>
</evidence>
<dbReference type="Proteomes" id="UP000095280">
    <property type="component" value="Unplaced"/>
</dbReference>
<dbReference type="InterPro" id="IPR036259">
    <property type="entry name" value="MFS_trans_sf"/>
</dbReference>
<evidence type="ECO:0000256" key="4">
    <source>
        <dbReference type="SAM" id="Phobius"/>
    </source>
</evidence>
<dbReference type="SUPFAM" id="SSF103473">
    <property type="entry name" value="MFS general substrate transporter"/>
    <property type="match status" value="1"/>
</dbReference>
<feature type="transmembrane region" description="Helical" evidence="4">
    <location>
        <begin position="46"/>
        <end position="66"/>
    </location>
</feature>
<accession>A0A1I8G2P2</accession>
<feature type="transmembrane region" description="Helical" evidence="4">
    <location>
        <begin position="358"/>
        <end position="376"/>
    </location>
</feature>
<feature type="transmembrane region" description="Helical" evidence="4">
    <location>
        <begin position="289"/>
        <end position="317"/>
    </location>
</feature>
<evidence type="ECO:0000256" key="3">
    <source>
        <dbReference type="ARBA" id="ARBA00023136"/>
    </source>
</evidence>
<keyword evidence="2 4" id="KW-1133">Transmembrane helix</keyword>
<dbReference type="WBParaSite" id="maker-uti_cns_0000569-snap-gene-0.17-mRNA-1">
    <property type="protein sequence ID" value="maker-uti_cns_0000569-snap-gene-0.17-mRNA-1"/>
    <property type="gene ID" value="maker-uti_cns_0000569-snap-gene-0.17"/>
</dbReference>
<feature type="transmembrane region" description="Helical" evidence="4">
    <location>
        <begin position="78"/>
        <end position="101"/>
    </location>
</feature>
<evidence type="ECO:0000313" key="5">
    <source>
        <dbReference type="Proteomes" id="UP000095280"/>
    </source>
</evidence>
<name>A0A1I8G2P2_9PLAT</name>
<evidence type="ECO:0000256" key="2">
    <source>
        <dbReference type="ARBA" id="ARBA00022989"/>
    </source>
</evidence>
<feature type="transmembrane region" description="Helical" evidence="4">
    <location>
        <begin position="329"/>
        <end position="351"/>
    </location>
</feature>
<dbReference type="PANTHER" id="PTHR23121">
    <property type="entry name" value="SODIUM-DEPENDENT GLUCOSE TRANSPORTER 1"/>
    <property type="match status" value="1"/>
</dbReference>
<feature type="transmembrane region" description="Helical" evidence="4">
    <location>
        <begin position="230"/>
        <end position="252"/>
    </location>
</feature>
<sequence>MSEPVNEPADCANPPEAFNESKDALANVEPKVECSYSVSINPPTGGLLRVFKTVSLFANLFFLLPACKQTNAALVDLASLYSVSLAAISVYQPVNCISYISGTWIGSLVYSRVNSFGLLTAFSALLMAGLAMCSFMPNVLLFFGASGLGAVAEGAIDTIANSHFLAMWEGHRIRDSMLQGLHAAWSAGVMGLGAALKSFLDPNLTSIKANASQLASDDAQLPPYSGRVQFAYILFASLGVIPLCSHIGLLVWDRYGPTAGPMQRSAGVATSKDGMSGGRPKRLLAGRPALIMVAFAVLMRIFDASAFVCSFLSSYLFYGLDWSTPDASAAFSVFFAGQFIGRLLSVIVSAFVRPLHILLANGCLIVLAGIVLGLFGRTYG</sequence>
<protein>
    <submittedName>
        <fullName evidence="6">MFS domain-containing protein</fullName>
    </submittedName>
</protein>
<organism evidence="5 6">
    <name type="scientific">Macrostomum lignano</name>
    <dbReference type="NCBI Taxonomy" id="282301"/>
    <lineage>
        <taxon>Eukaryota</taxon>
        <taxon>Metazoa</taxon>
        <taxon>Spiralia</taxon>
        <taxon>Lophotrochozoa</taxon>
        <taxon>Platyhelminthes</taxon>
        <taxon>Rhabditophora</taxon>
        <taxon>Macrostomorpha</taxon>
        <taxon>Macrostomida</taxon>
        <taxon>Macrostomidae</taxon>
        <taxon>Macrostomum</taxon>
    </lineage>
</organism>